<feature type="region of interest" description="Disordered" evidence="1">
    <location>
        <begin position="308"/>
        <end position="406"/>
    </location>
</feature>
<keyword evidence="3" id="KW-1185">Reference proteome</keyword>
<reference evidence="2 3" key="1">
    <citation type="journal article" date="2020" name="Mol. Biol. Evol.">
        <title>Interspecific Gene Flow and the Evolution of Specialization in Black and White Rhinoceros.</title>
        <authorList>
            <person name="Moodley Y."/>
            <person name="Westbury M.V."/>
            <person name="Russo I.M."/>
            <person name="Gopalakrishnan S."/>
            <person name="Rakotoarivelo A."/>
            <person name="Olsen R.A."/>
            <person name="Prost S."/>
            <person name="Tunstall T."/>
            <person name="Ryder O.A."/>
            <person name="Dalen L."/>
            <person name="Bruford M.W."/>
        </authorList>
    </citation>
    <scope>NUCLEOTIDE SEQUENCE [LARGE SCALE GENOMIC DNA]</scope>
    <source>
        <strain evidence="2">SBR-YM</strain>
        <tissue evidence="2">Skin</tissue>
    </source>
</reference>
<comment type="caution">
    <text evidence="2">The sequence shown here is derived from an EMBL/GenBank/DDBJ whole genome shotgun (WGS) entry which is preliminary data.</text>
</comment>
<dbReference type="EMBL" id="JACDTQ010002731">
    <property type="protein sequence ID" value="KAF5916257.1"/>
    <property type="molecule type" value="Genomic_DNA"/>
</dbReference>
<feature type="compositionally biased region" description="Basic residues" evidence="1">
    <location>
        <begin position="103"/>
        <end position="120"/>
    </location>
</feature>
<feature type="region of interest" description="Disordered" evidence="1">
    <location>
        <begin position="480"/>
        <end position="533"/>
    </location>
</feature>
<proteinExistence type="predicted"/>
<evidence type="ECO:0000313" key="3">
    <source>
        <dbReference type="Proteomes" id="UP000551758"/>
    </source>
</evidence>
<accession>A0A7J7EKP3</accession>
<protein>
    <submittedName>
        <fullName evidence="2">Uncharacterized protein</fullName>
    </submittedName>
</protein>
<feature type="compositionally biased region" description="Polar residues" evidence="1">
    <location>
        <begin position="394"/>
        <end position="406"/>
    </location>
</feature>
<dbReference type="PANTHER" id="PTHR21590">
    <property type="entry name" value="SEA DOMAIN-CONTAINING PROTEIN"/>
    <property type="match status" value="1"/>
</dbReference>
<dbReference type="Proteomes" id="UP000551758">
    <property type="component" value="Unassembled WGS sequence"/>
</dbReference>
<gene>
    <name evidence="2" type="ORF">HPG69_007338</name>
</gene>
<dbReference type="PANTHER" id="PTHR21590:SF3">
    <property type="entry name" value="UPF0606 PROTEIN KIAA1549L"/>
    <property type="match status" value="1"/>
</dbReference>
<organism evidence="2 3">
    <name type="scientific">Diceros bicornis minor</name>
    <name type="common">South-central black rhinoceros</name>
    <dbReference type="NCBI Taxonomy" id="77932"/>
    <lineage>
        <taxon>Eukaryota</taxon>
        <taxon>Metazoa</taxon>
        <taxon>Chordata</taxon>
        <taxon>Craniata</taxon>
        <taxon>Vertebrata</taxon>
        <taxon>Euteleostomi</taxon>
        <taxon>Mammalia</taxon>
        <taxon>Eutheria</taxon>
        <taxon>Laurasiatheria</taxon>
        <taxon>Perissodactyla</taxon>
        <taxon>Rhinocerotidae</taxon>
        <taxon>Diceros</taxon>
    </lineage>
</organism>
<evidence type="ECO:0000256" key="1">
    <source>
        <dbReference type="SAM" id="MobiDB-lite"/>
    </source>
</evidence>
<feature type="region of interest" description="Disordered" evidence="1">
    <location>
        <begin position="91"/>
        <end position="131"/>
    </location>
</feature>
<dbReference type="AlphaFoldDB" id="A0A7J7EKP3"/>
<sequence length="533" mass="57476">MSSCLPCSVSNKREMPFSVVLSYEKKLQIFFKQGRGGQADAHGISSPMPISCCRLSWASPEKSGVYAWKANVSAIATARFEWSLDSAGRAFHFPQPQENRPRQNVRRRRQNCRCGARPRRLPVPSDRGESEPAAVVDAELRAVTFTQAAPKRDSSTDSGERGSYCAKFSSHETLRKLAKRRKHWYITCACTPVQAVIKAEESNLFHSNLTTCLLLFAAVALFLLLQSPVFSSGHLATSGVISTVDTTEPWEGDQRISRLDVVFLPEGTDNLQITVTPIPESFPHGKLLPISPTWPFSEVPSSSAVDRIKNVLGPSPDNTSVLQVTRTPPPRTPRRARAHGDFSSSPYQGSGHSASLEPSKDSTESLVQPRPRGGGEAAATPGLPHASMLPPLSTVPSGTALSAVSPSQPVWVGTPSISQQCSPRSDTFTLLPPSSSSSLAPDSPHSIIFSKLATRPTKVPSFPQIVPTDSSPTQSVANPLNPFADEVNHTPSRNAQDLIDIPHLGFSESSTKQYSELFPMEGPSSAGPSPLSV</sequence>
<name>A0A7J7EKP3_DICBM</name>
<feature type="compositionally biased region" description="Polar residues" evidence="1">
    <location>
        <begin position="342"/>
        <end position="353"/>
    </location>
</feature>
<evidence type="ECO:0000313" key="2">
    <source>
        <dbReference type="EMBL" id="KAF5916257.1"/>
    </source>
</evidence>